<feature type="coiled-coil region" evidence="1">
    <location>
        <begin position="379"/>
        <end position="434"/>
    </location>
</feature>
<dbReference type="PANTHER" id="PTHR32114:SF2">
    <property type="entry name" value="ABC TRANSPORTER ABCH.3"/>
    <property type="match status" value="1"/>
</dbReference>
<dbReference type="Pfam" id="PF13558">
    <property type="entry name" value="SbcC_Walker_B"/>
    <property type="match status" value="1"/>
</dbReference>
<proteinExistence type="predicted"/>
<dbReference type="InterPro" id="IPR038729">
    <property type="entry name" value="Rad50/SbcC_AAA"/>
</dbReference>
<feature type="coiled-coil region" evidence="1">
    <location>
        <begin position="620"/>
        <end position="675"/>
    </location>
</feature>
<keyword evidence="3" id="KW-0540">Nuclease</keyword>
<dbReference type="PANTHER" id="PTHR32114">
    <property type="entry name" value="ABC TRANSPORTER ABCH.3"/>
    <property type="match status" value="1"/>
</dbReference>
<keyword evidence="3" id="KW-0269">Exonuclease</keyword>
<dbReference type="GO" id="GO:0004527">
    <property type="term" value="F:exonuclease activity"/>
    <property type="evidence" value="ECO:0007669"/>
    <property type="project" value="UniProtKB-KW"/>
</dbReference>
<feature type="coiled-coil region" evidence="1">
    <location>
        <begin position="772"/>
        <end position="840"/>
    </location>
</feature>
<name>A0A3D3G2A1_ACIRA</name>
<dbReference type="Gene3D" id="3.40.50.300">
    <property type="entry name" value="P-loop containing nucleotide triphosphate hydrolases"/>
    <property type="match status" value="2"/>
</dbReference>
<feature type="coiled-coil region" evidence="1">
    <location>
        <begin position="232"/>
        <end position="259"/>
    </location>
</feature>
<gene>
    <name evidence="3" type="ORF">DIC32_12135</name>
</gene>
<comment type="caution">
    <text evidence="3">The sequence shown here is derived from an EMBL/GenBank/DDBJ whole genome shotgun (WGS) entry which is preliminary data.</text>
</comment>
<keyword evidence="3" id="KW-0378">Hydrolase</keyword>
<evidence type="ECO:0000313" key="4">
    <source>
        <dbReference type="Proteomes" id="UP000262257"/>
    </source>
</evidence>
<feature type="coiled-coil region" evidence="1">
    <location>
        <begin position="721"/>
        <end position="748"/>
    </location>
</feature>
<dbReference type="AlphaFoldDB" id="A0A3D3G2A1"/>
<dbReference type="Pfam" id="PF13476">
    <property type="entry name" value="AAA_23"/>
    <property type="match status" value="1"/>
</dbReference>
<feature type="coiled-coil region" evidence="1">
    <location>
        <begin position="881"/>
        <end position="908"/>
    </location>
</feature>
<dbReference type="InterPro" id="IPR027417">
    <property type="entry name" value="P-loop_NTPase"/>
</dbReference>
<dbReference type="GO" id="GO:0016887">
    <property type="term" value="F:ATP hydrolysis activity"/>
    <property type="evidence" value="ECO:0007669"/>
    <property type="project" value="InterPro"/>
</dbReference>
<feature type="coiled-coil region" evidence="1">
    <location>
        <begin position="477"/>
        <end position="591"/>
    </location>
</feature>
<dbReference type="SUPFAM" id="SSF52540">
    <property type="entry name" value="P-loop containing nucleoside triphosphate hydrolases"/>
    <property type="match status" value="2"/>
</dbReference>
<sequence>MKIVRLKLQNLASLAGEQEIDFEADPLQHAGLIAITGATGAGKSTLLDAMCLALFNKIPRLKTHEGKLKDVSGQDVQIDSTLNILRRGTAHAYSELEFIAQNQKRYIARWELKRARGHAEGKLQAVQRALVCVTDGNMLTDKAKECDKQVLELIGLSFEQFTRAVLLAQSEVGAFLKAKDNERADLLEYLTNSNIFSLVGKAAFERTKMVRVQREKLNELIGHVELLSTEQMAQLEDQYKARQQQVQQLEQHRQILRNELQWHKSHDLLYTQIQAKQEFYQVQLDANQKLGEQRQRLQQLEQFASIRPILLQQKRCEQQLQNLEKQISQHQQLFQQVCEQYQAAQKSCQAARTAVENEKLRQNQLAPYLNQAKQFLDQRKLIESQYTQVRNKLKEKTAEQQQQLEQLQQAQQQYQQLENIQQQLQQQLAQSQQLCSFDSEPQASLQHLKAYIAQAQQASELYTQDQIIHLQIQQDSIEQQLHKLVQHAGDANQLEQKLRDLYQQREQQLERIYQFEQLQHQLERWQIHYIEHQSLDQNIHQLKSEIQELHNAMLEQQSAYEHDKKERELLQKQLQQQRLLFSENIEQLRAALQPDEPCMVCGSQQHPYREQQHLLEKSLLAIQEQQEKNYLQKEQEAQNQWLAARQQYLKQETVLSHLQQQQQYSLEQIQQLQQQLQHKYSFSGLELLWEQPPEQLLLKLGELQQVQLKVREQLDFNITETQKTQSQYNELVRQLEKLRAQCIRAQQLQQLATPILKKLPSSQHSDWHDNSLQEAQHIYQVFQNRLLQLEQLNTHKGSVEQLNLKLQPQQLQYQYLNTQIVQLEQELEQLKQQGLDNVAQVKELTLKVAGQTYEQAQHWLDDLTQQLSILEQSYLEKQQYFEGLQQNYQQQQSKISQFQATRQHVQQEYTNIYAQVQHWLNDHPDYSSELIEFLVLQDATEEQRIRQLIQANDRGLSEAKTALNTLQEQFEQHLATKPAHEFEQLQSLLENLEIQLEHTYQERDQLRTKLEIQQHNLHKQQQFQKQIVQVQQEEYRWSRISELIGSADGARFKKLAQEHHLDILVEYANQQLQPLAPRYQLQRIEDSLGLAIIDHHMNGEVRPVLSLSGGETFLVSLALALAIANMASGSMKIESLFIDEGFGTLDPASLHVVMDALDRLQGQGRKVTLISHVQEMHERIPIQIQVKAVGSGASRIQIVG</sequence>
<evidence type="ECO:0000313" key="3">
    <source>
        <dbReference type="EMBL" id="HCM32123.1"/>
    </source>
</evidence>
<feature type="coiled-coil region" evidence="1">
    <location>
        <begin position="956"/>
        <end position="1009"/>
    </location>
</feature>
<dbReference type="GO" id="GO:0006302">
    <property type="term" value="P:double-strand break repair"/>
    <property type="evidence" value="ECO:0007669"/>
    <property type="project" value="InterPro"/>
</dbReference>
<reference evidence="3 4" key="1">
    <citation type="journal article" date="2018" name="Nat. Biotechnol.">
        <title>A standardized bacterial taxonomy based on genome phylogeny substantially revises the tree of life.</title>
        <authorList>
            <person name="Parks D.H."/>
            <person name="Chuvochina M."/>
            <person name="Waite D.W."/>
            <person name="Rinke C."/>
            <person name="Skarshewski A."/>
            <person name="Chaumeil P.A."/>
            <person name="Hugenholtz P."/>
        </authorList>
    </citation>
    <scope>NUCLEOTIDE SEQUENCE [LARGE SCALE GENOMIC DNA]</scope>
    <source>
        <strain evidence="3">UBA10045</strain>
    </source>
</reference>
<evidence type="ECO:0000256" key="1">
    <source>
        <dbReference type="SAM" id="Coils"/>
    </source>
</evidence>
<accession>A0A3D3G2A1</accession>
<dbReference type="EMBL" id="DPXL01000153">
    <property type="protein sequence ID" value="HCM32123.1"/>
    <property type="molecule type" value="Genomic_DNA"/>
</dbReference>
<keyword evidence="1" id="KW-0175">Coiled coil</keyword>
<feature type="coiled-coil region" evidence="1">
    <location>
        <begin position="313"/>
        <end position="340"/>
    </location>
</feature>
<feature type="domain" description="Rad50/SbcC-type AAA" evidence="2">
    <location>
        <begin position="5"/>
        <end position="251"/>
    </location>
</feature>
<dbReference type="Proteomes" id="UP000262257">
    <property type="component" value="Unassembled WGS sequence"/>
</dbReference>
<organism evidence="3 4">
    <name type="scientific">Acinetobacter radioresistens</name>
    <dbReference type="NCBI Taxonomy" id="40216"/>
    <lineage>
        <taxon>Bacteria</taxon>
        <taxon>Pseudomonadati</taxon>
        <taxon>Pseudomonadota</taxon>
        <taxon>Gammaproteobacteria</taxon>
        <taxon>Moraxellales</taxon>
        <taxon>Moraxellaceae</taxon>
        <taxon>Acinetobacter</taxon>
    </lineage>
</organism>
<protein>
    <submittedName>
        <fullName evidence="3">ATP-dependent dsDNA exonuclease</fullName>
    </submittedName>
</protein>
<evidence type="ECO:0000259" key="2">
    <source>
        <dbReference type="Pfam" id="PF13476"/>
    </source>
</evidence>